<name>A0A7J7R2W5_RHIFE</name>
<proteinExistence type="inferred from homology"/>
<evidence type="ECO:0000256" key="3">
    <source>
        <dbReference type="ARBA" id="ARBA00006991"/>
    </source>
</evidence>
<feature type="domain" description="C2H2-type" evidence="15">
    <location>
        <begin position="518"/>
        <end position="545"/>
    </location>
</feature>
<protein>
    <recommendedName>
        <fullName evidence="12">Zinc finger protein 2</fullName>
    </recommendedName>
</protein>
<keyword evidence="8" id="KW-0805">Transcription regulation</keyword>
<comment type="caution">
    <text evidence="17">The sequence shown here is derived from an EMBL/GenBank/DDBJ whole genome shotgun (WGS) entry which is preliminary data.</text>
</comment>
<dbReference type="Pfam" id="PF01352">
    <property type="entry name" value="KRAB"/>
    <property type="match status" value="1"/>
</dbReference>
<dbReference type="EMBL" id="JACAGC010000032">
    <property type="protein sequence ID" value="KAF6270500.1"/>
    <property type="molecule type" value="Genomic_DNA"/>
</dbReference>
<dbReference type="SUPFAM" id="SSF57667">
    <property type="entry name" value="beta-beta-alpha zinc fingers"/>
    <property type="match status" value="5"/>
</dbReference>
<gene>
    <name evidence="17" type="ORF">mRhiFer1_018772</name>
</gene>
<evidence type="ECO:0000256" key="5">
    <source>
        <dbReference type="ARBA" id="ARBA00022737"/>
    </source>
</evidence>
<evidence type="ECO:0000313" key="17">
    <source>
        <dbReference type="EMBL" id="KAF6270500.1"/>
    </source>
</evidence>
<feature type="domain" description="C2H2-type" evidence="15">
    <location>
        <begin position="546"/>
        <end position="573"/>
    </location>
</feature>
<dbReference type="GO" id="GO:0000981">
    <property type="term" value="F:DNA-binding transcription factor activity, RNA polymerase II-specific"/>
    <property type="evidence" value="ECO:0007669"/>
    <property type="project" value="TreeGrafter"/>
</dbReference>
<evidence type="ECO:0000256" key="9">
    <source>
        <dbReference type="ARBA" id="ARBA00023125"/>
    </source>
</evidence>
<evidence type="ECO:0000256" key="2">
    <source>
        <dbReference type="ARBA" id="ARBA00004123"/>
    </source>
</evidence>
<evidence type="ECO:0000256" key="8">
    <source>
        <dbReference type="ARBA" id="ARBA00023015"/>
    </source>
</evidence>
<feature type="domain" description="C2H2-type" evidence="15">
    <location>
        <begin position="322"/>
        <end position="349"/>
    </location>
</feature>
<dbReference type="PANTHER" id="PTHR23226:SF366">
    <property type="entry name" value="ZINC FINGER PROTEIN ZFP2"/>
    <property type="match status" value="1"/>
</dbReference>
<evidence type="ECO:0000259" key="15">
    <source>
        <dbReference type="PROSITE" id="PS50157"/>
    </source>
</evidence>
<dbReference type="GO" id="GO:0005634">
    <property type="term" value="C:nucleus"/>
    <property type="evidence" value="ECO:0007669"/>
    <property type="project" value="UniProtKB-SubCell"/>
</dbReference>
<evidence type="ECO:0000256" key="12">
    <source>
        <dbReference type="ARBA" id="ARBA00074010"/>
    </source>
</evidence>
<keyword evidence="4" id="KW-0479">Metal-binding</keyword>
<comment type="subcellular location">
    <subcellularLocation>
        <location evidence="2">Nucleus</location>
    </subcellularLocation>
</comment>
<feature type="domain" description="C2H2-type" evidence="15">
    <location>
        <begin position="462"/>
        <end position="489"/>
    </location>
</feature>
<feature type="region of interest" description="Disordered" evidence="14">
    <location>
        <begin position="48"/>
        <end position="89"/>
    </location>
</feature>
<dbReference type="FunFam" id="3.30.160.60:FF:001677">
    <property type="entry name" value="Zinc finger protein 2"/>
    <property type="match status" value="1"/>
</dbReference>
<dbReference type="InterPro" id="IPR013087">
    <property type="entry name" value="Znf_C2H2_type"/>
</dbReference>
<keyword evidence="9" id="KW-0238">DNA-binding</keyword>
<feature type="domain" description="C2H2-type" evidence="15">
    <location>
        <begin position="294"/>
        <end position="321"/>
    </location>
</feature>
<organism evidence="17 18">
    <name type="scientific">Rhinolophus ferrumequinum</name>
    <name type="common">Greater horseshoe bat</name>
    <dbReference type="NCBI Taxonomy" id="59479"/>
    <lineage>
        <taxon>Eukaryota</taxon>
        <taxon>Metazoa</taxon>
        <taxon>Chordata</taxon>
        <taxon>Craniata</taxon>
        <taxon>Vertebrata</taxon>
        <taxon>Euteleostomi</taxon>
        <taxon>Mammalia</taxon>
        <taxon>Eutheria</taxon>
        <taxon>Laurasiatheria</taxon>
        <taxon>Chiroptera</taxon>
        <taxon>Yinpterochiroptera</taxon>
        <taxon>Rhinolophoidea</taxon>
        <taxon>Rhinolophidae</taxon>
        <taxon>Rhinolophinae</taxon>
        <taxon>Rhinolophus</taxon>
    </lineage>
</organism>
<dbReference type="FunFam" id="3.30.160.60:FF:000380">
    <property type="entry name" value="zinc finger protein 2 isoform X2"/>
    <property type="match status" value="1"/>
</dbReference>
<dbReference type="FunFam" id="3.30.160.60:FF:000947">
    <property type="entry name" value="zinc finger protein 2 isoform X2"/>
    <property type="match status" value="1"/>
</dbReference>
<keyword evidence="10" id="KW-0804">Transcription</keyword>
<dbReference type="PROSITE" id="PS50157">
    <property type="entry name" value="ZINC_FINGER_C2H2_2"/>
    <property type="match status" value="10"/>
</dbReference>
<dbReference type="FunFam" id="3.30.160.60:FF:002402">
    <property type="entry name" value="Zinc finger protein 347"/>
    <property type="match status" value="1"/>
</dbReference>
<feature type="domain" description="C2H2-type" evidence="15">
    <location>
        <begin position="350"/>
        <end position="377"/>
    </location>
</feature>
<evidence type="ECO:0000256" key="13">
    <source>
        <dbReference type="PROSITE-ProRule" id="PRU00042"/>
    </source>
</evidence>
<evidence type="ECO:0000256" key="7">
    <source>
        <dbReference type="ARBA" id="ARBA00022833"/>
    </source>
</evidence>
<dbReference type="Proteomes" id="UP000585614">
    <property type="component" value="Unassembled WGS sequence"/>
</dbReference>
<feature type="compositionally biased region" description="Basic and acidic residues" evidence="14">
    <location>
        <begin position="217"/>
        <end position="232"/>
    </location>
</feature>
<dbReference type="SMART" id="SM00355">
    <property type="entry name" value="ZnF_C2H2"/>
    <property type="match status" value="10"/>
</dbReference>
<dbReference type="PROSITE" id="PS00028">
    <property type="entry name" value="ZINC_FINGER_C2H2_1"/>
    <property type="match status" value="9"/>
</dbReference>
<feature type="compositionally biased region" description="Basic and acidic residues" evidence="14">
    <location>
        <begin position="72"/>
        <end position="81"/>
    </location>
</feature>
<dbReference type="PANTHER" id="PTHR23226">
    <property type="entry name" value="ZINC FINGER AND SCAN DOMAIN-CONTAINING"/>
    <property type="match status" value="1"/>
</dbReference>
<dbReference type="GO" id="GO:0008270">
    <property type="term" value="F:zinc ion binding"/>
    <property type="evidence" value="ECO:0007669"/>
    <property type="project" value="UniProtKB-KW"/>
</dbReference>
<feature type="domain" description="C2H2-type" evidence="15">
    <location>
        <begin position="378"/>
        <end position="405"/>
    </location>
</feature>
<sequence>MVAYCCAPAPWPGGADMFLMERQLKSPGNLLAHGQAFRTKLLNAEKLKQKTSPSEFQRTRDRSRSSRAVKTRGRDGPKDQEVTLPTGGLEGRDITREQYFQGDHRPPRTALFYKESTQEGMAAVGPTAGYQGSVTFEDVAVIFTDEEWRHLVPVQRDLYKEVMLENYESIVSLGLPVPQPDVIFQLKRADEPWILDLHGSEDRCLWSISLDWETKPEIQGASEKEEKPEVTSRGKLGRKGPLCPKSEVHALEGGLETEKESLVVETCKKSLSQEESLQRGSTPPKKFLTKDREQECSDCGKTFFDHSSLTRHQRTHTGQKPYDCRECGKAFFNRSSLTVHQRIHTGEKPFKCSECGKAFSHRCSLSRHLMSHTGESPYECSACGKAFFDRSSLTVHQRIHTGEKPFKCGECGKAFFDRSSLTRHQRIHTGESPYECSQCGKAFSQKSILTRHQLIHTGRKPYECNECGKAFYGVSSLNRHQKAHAGEPRYQCGECGKAFFDRSSLTQHQKIHTGDKPYECNECGKAFSQRSRLTRHQRVHTGEKPFECSVCGKVFSSKSSVIQHQRRYAKQGID</sequence>
<comment type="function">
    <text evidence="1">May be involved in transcriptional regulation.</text>
</comment>
<dbReference type="SUPFAM" id="SSF109640">
    <property type="entry name" value="KRAB domain (Kruppel-associated box)"/>
    <property type="match status" value="1"/>
</dbReference>
<accession>A0A7J7R2W5</accession>
<dbReference type="Gene3D" id="3.30.160.60">
    <property type="entry name" value="Classic Zinc Finger"/>
    <property type="match status" value="10"/>
</dbReference>
<dbReference type="PROSITE" id="PS50805">
    <property type="entry name" value="KRAB"/>
    <property type="match status" value="1"/>
</dbReference>
<dbReference type="Pfam" id="PF00096">
    <property type="entry name" value="zf-C2H2"/>
    <property type="match status" value="10"/>
</dbReference>
<evidence type="ECO:0000256" key="4">
    <source>
        <dbReference type="ARBA" id="ARBA00022723"/>
    </source>
</evidence>
<dbReference type="FunFam" id="3.30.160.60:FF:000586">
    <property type="entry name" value="zinc finger protein 2 isoform X2"/>
    <property type="match status" value="1"/>
</dbReference>
<evidence type="ECO:0000256" key="1">
    <source>
        <dbReference type="ARBA" id="ARBA00003767"/>
    </source>
</evidence>
<keyword evidence="6 13" id="KW-0863">Zinc-finger</keyword>
<feature type="domain" description="C2H2-type" evidence="15">
    <location>
        <begin position="434"/>
        <end position="461"/>
    </location>
</feature>
<keyword evidence="7" id="KW-0862">Zinc</keyword>
<dbReference type="FunFam" id="3.30.160.60:FF:000899">
    <property type="entry name" value="zinc finger protein 558 isoform X2"/>
    <property type="match status" value="1"/>
</dbReference>
<dbReference type="CDD" id="cd07765">
    <property type="entry name" value="KRAB_A-box"/>
    <property type="match status" value="1"/>
</dbReference>
<comment type="similarity">
    <text evidence="3">Belongs to the krueppel C2H2-type zinc-finger protein family.</text>
</comment>
<dbReference type="InterPro" id="IPR036051">
    <property type="entry name" value="KRAB_dom_sf"/>
</dbReference>
<feature type="domain" description="KRAB" evidence="16">
    <location>
        <begin position="134"/>
        <end position="205"/>
    </location>
</feature>
<evidence type="ECO:0000259" key="16">
    <source>
        <dbReference type="PROSITE" id="PS50805"/>
    </source>
</evidence>
<reference evidence="17 18" key="1">
    <citation type="journal article" date="2020" name="Nature">
        <title>Six reference-quality genomes reveal evolution of bat adaptations.</title>
        <authorList>
            <person name="Jebb D."/>
            <person name="Huang Z."/>
            <person name="Pippel M."/>
            <person name="Hughes G.M."/>
            <person name="Lavrichenko K."/>
            <person name="Devanna P."/>
            <person name="Winkler S."/>
            <person name="Jermiin L.S."/>
            <person name="Skirmuntt E.C."/>
            <person name="Katzourakis A."/>
            <person name="Burkitt-Gray L."/>
            <person name="Ray D.A."/>
            <person name="Sullivan K.A.M."/>
            <person name="Roscito J.G."/>
            <person name="Kirilenko B.M."/>
            <person name="Davalos L.M."/>
            <person name="Corthals A.P."/>
            <person name="Power M.L."/>
            <person name="Jones G."/>
            <person name="Ransome R.D."/>
            <person name="Dechmann D.K.N."/>
            <person name="Locatelli A.G."/>
            <person name="Puechmaille S.J."/>
            <person name="Fedrigo O."/>
            <person name="Jarvis E.D."/>
            <person name="Hiller M."/>
            <person name="Vernes S.C."/>
            <person name="Myers E.W."/>
            <person name="Teeling E.C."/>
        </authorList>
    </citation>
    <scope>NUCLEOTIDE SEQUENCE [LARGE SCALE GENOMIC DNA]</scope>
    <source>
        <strain evidence="17">MRhiFer1</strain>
        <tissue evidence="17">Lung</tissue>
    </source>
</reference>
<dbReference type="AlphaFoldDB" id="A0A7J7R2W5"/>
<evidence type="ECO:0000313" key="18">
    <source>
        <dbReference type="Proteomes" id="UP000585614"/>
    </source>
</evidence>
<dbReference type="InterPro" id="IPR001909">
    <property type="entry name" value="KRAB"/>
</dbReference>
<dbReference type="SMART" id="SM00349">
    <property type="entry name" value="KRAB"/>
    <property type="match status" value="1"/>
</dbReference>
<feature type="domain" description="C2H2-type" evidence="15">
    <location>
        <begin position="490"/>
        <end position="517"/>
    </location>
</feature>
<keyword evidence="5" id="KW-0677">Repeat</keyword>
<keyword evidence="11" id="KW-0539">Nucleus</keyword>
<dbReference type="FunFam" id="3.30.160.60:FF:004137">
    <property type="match status" value="1"/>
</dbReference>
<evidence type="ECO:0000256" key="6">
    <source>
        <dbReference type="ARBA" id="ARBA00022771"/>
    </source>
</evidence>
<feature type="region of interest" description="Disordered" evidence="14">
    <location>
        <begin position="217"/>
        <end position="238"/>
    </location>
</feature>
<dbReference type="GO" id="GO:0000978">
    <property type="term" value="F:RNA polymerase II cis-regulatory region sequence-specific DNA binding"/>
    <property type="evidence" value="ECO:0007669"/>
    <property type="project" value="TreeGrafter"/>
</dbReference>
<feature type="domain" description="C2H2-type" evidence="15">
    <location>
        <begin position="406"/>
        <end position="433"/>
    </location>
</feature>
<evidence type="ECO:0000256" key="14">
    <source>
        <dbReference type="SAM" id="MobiDB-lite"/>
    </source>
</evidence>
<evidence type="ECO:0000256" key="10">
    <source>
        <dbReference type="ARBA" id="ARBA00023163"/>
    </source>
</evidence>
<dbReference type="InterPro" id="IPR036236">
    <property type="entry name" value="Znf_C2H2_sf"/>
</dbReference>
<dbReference type="FunFam" id="3.30.160.60:FF:000794">
    <property type="entry name" value="zinc finger protein 2 isoform X2"/>
    <property type="match status" value="1"/>
</dbReference>
<evidence type="ECO:0000256" key="11">
    <source>
        <dbReference type="ARBA" id="ARBA00023242"/>
    </source>
</evidence>
<dbReference type="Gene3D" id="6.10.140.140">
    <property type="match status" value="1"/>
</dbReference>
<dbReference type="FunFam" id="3.30.160.60:FF:002343">
    <property type="entry name" value="Zinc finger protein 33A"/>
    <property type="match status" value="3"/>
</dbReference>